<dbReference type="SUPFAM" id="SSF52972">
    <property type="entry name" value="ITPase-like"/>
    <property type="match status" value="1"/>
</dbReference>
<dbReference type="PIRSF" id="PIRSF006305">
    <property type="entry name" value="Maf"/>
    <property type="match status" value="1"/>
</dbReference>
<dbReference type="EMBL" id="PSQJ01000001">
    <property type="protein sequence ID" value="PTL86995.1"/>
    <property type="molecule type" value="Genomic_DNA"/>
</dbReference>
<dbReference type="Gene3D" id="3.90.950.10">
    <property type="match status" value="1"/>
</dbReference>
<feature type="active site" description="Proton acceptor" evidence="4">
    <location>
        <position position="77"/>
    </location>
</feature>
<organism evidence="5 6">
    <name type="scientific">Candidatus Liberibacter europaeus</name>
    <dbReference type="NCBI Taxonomy" id="744859"/>
    <lineage>
        <taxon>Bacteria</taxon>
        <taxon>Pseudomonadati</taxon>
        <taxon>Pseudomonadota</taxon>
        <taxon>Alphaproteobacteria</taxon>
        <taxon>Hyphomicrobiales</taxon>
        <taxon>Rhizobiaceae</taxon>
        <taxon>Liberibacter</taxon>
    </lineage>
</organism>
<dbReference type="InterPro" id="IPR003697">
    <property type="entry name" value="Maf-like"/>
</dbReference>
<dbReference type="GO" id="GO:0009117">
    <property type="term" value="P:nucleotide metabolic process"/>
    <property type="evidence" value="ECO:0007669"/>
    <property type="project" value="UniProtKB-KW"/>
</dbReference>
<dbReference type="GO" id="GO:0047429">
    <property type="term" value="F:nucleoside triphosphate diphosphatase activity"/>
    <property type="evidence" value="ECO:0007669"/>
    <property type="project" value="UniProtKB-EC"/>
</dbReference>
<dbReference type="HAMAP" id="MF_00528">
    <property type="entry name" value="Maf"/>
    <property type="match status" value="1"/>
</dbReference>
<keyword evidence="3 4" id="KW-0546">Nucleotide metabolism</keyword>
<comment type="cofactor">
    <cofactor evidence="1 4">
        <name>a divalent metal cation</name>
        <dbReference type="ChEBI" id="CHEBI:60240"/>
    </cofactor>
</comment>
<proteinExistence type="inferred from homology"/>
<comment type="subcellular location">
    <subcellularLocation>
        <location evidence="4">Cytoplasm</location>
    </subcellularLocation>
</comment>
<comment type="catalytic activity">
    <reaction evidence="4">
        <text>a 2'-deoxyribonucleoside 5'-triphosphate + H2O = a 2'-deoxyribonucleoside 5'-phosphate + diphosphate + H(+)</text>
        <dbReference type="Rhea" id="RHEA:44644"/>
        <dbReference type="ChEBI" id="CHEBI:15377"/>
        <dbReference type="ChEBI" id="CHEBI:15378"/>
        <dbReference type="ChEBI" id="CHEBI:33019"/>
        <dbReference type="ChEBI" id="CHEBI:61560"/>
        <dbReference type="ChEBI" id="CHEBI:65317"/>
        <dbReference type="EC" id="3.6.1.9"/>
    </reaction>
</comment>
<comment type="similarity">
    <text evidence="4">Belongs to the Maf family.</text>
</comment>
<dbReference type="PANTHER" id="PTHR43213">
    <property type="entry name" value="BIFUNCTIONAL DTTP/UTP PYROPHOSPHATASE/METHYLTRANSFERASE PROTEIN-RELATED"/>
    <property type="match status" value="1"/>
</dbReference>
<dbReference type="AlphaFoldDB" id="A0A2T4VZ07"/>
<dbReference type="PANTHER" id="PTHR43213:SF5">
    <property type="entry name" value="BIFUNCTIONAL DTTP_UTP PYROPHOSPHATASE_METHYLTRANSFERASE PROTEIN-RELATED"/>
    <property type="match status" value="1"/>
</dbReference>
<gene>
    <name evidence="5" type="ORF">C4617_00905</name>
</gene>
<accession>A0A2T4VZ07</accession>
<evidence type="ECO:0000256" key="1">
    <source>
        <dbReference type="ARBA" id="ARBA00001968"/>
    </source>
</evidence>
<comment type="catalytic activity">
    <reaction evidence="4">
        <text>a ribonucleoside 5'-triphosphate + H2O = a ribonucleoside 5'-phosphate + diphosphate + H(+)</text>
        <dbReference type="Rhea" id="RHEA:23996"/>
        <dbReference type="ChEBI" id="CHEBI:15377"/>
        <dbReference type="ChEBI" id="CHEBI:15378"/>
        <dbReference type="ChEBI" id="CHEBI:33019"/>
        <dbReference type="ChEBI" id="CHEBI:58043"/>
        <dbReference type="ChEBI" id="CHEBI:61557"/>
        <dbReference type="EC" id="3.6.1.9"/>
    </reaction>
</comment>
<comment type="caution">
    <text evidence="5">The sequence shown here is derived from an EMBL/GenBank/DDBJ whole genome shotgun (WGS) entry which is preliminary data.</text>
</comment>
<dbReference type="Proteomes" id="UP000240811">
    <property type="component" value="Unassembled WGS sequence"/>
</dbReference>
<protein>
    <recommendedName>
        <fullName evidence="4">Nucleoside triphosphate pyrophosphatase</fullName>
        <ecNumber evidence="4">3.6.1.9</ecNumber>
    </recommendedName>
    <alternativeName>
        <fullName evidence="4">Nucleotide pyrophosphatase</fullName>
        <shortName evidence="4">Nucleotide PPase</shortName>
    </alternativeName>
</protein>
<evidence type="ECO:0000256" key="2">
    <source>
        <dbReference type="ARBA" id="ARBA00022801"/>
    </source>
</evidence>
<evidence type="ECO:0000256" key="3">
    <source>
        <dbReference type="ARBA" id="ARBA00023080"/>
    </source>
</evidence>
<keyword evidence="4" id="KW-0963">Cytoplasm</keyword>
<keyword evidence="2 4" id="KW-0378">Hydrolase</keyword>
<name>A0A2T4VZ07_9HYPH</name>
<evidence type="ECO:0000313" key="6">
    <source>
        <dbReference type="Proteomes" id="UP000240811"/>
    </source>
</evidence>
<dbReference type="InterPro" id="IPR029001">
    <property type="entry name" value="ITPase-like_fam"/>
</dbReference>
<reference evidence="6" key="1">
    <citation type="submission" date="2018-02" db="EMBL/GenBank/DDBJ databases">
        <title>Genome sequence of Candidatus Liberibacter europaeus.</title>
        <authorList>
            <person name="Frampton R.A."/>
            <person name="Thompson S.M."/>
            <person name="David C."/>
            <person name="Addison S.M."/>
            <person name="Smith G.R."/>
        </authorList>
    </citation>
    <scope>NUCLEOTIDE SEQUENCE [LARGE SCALE GENOMIC DNA]</scope>
</reference>
<sequence>MSKSIILASSSLSRIKIMRNAGIPFTSVKPNVDEREVEKSLDLSDRTNSERIALILAEKKALEVSSRYPQYVIVGCDQTMSLGNCIYHKPKNMIEAEQSLLSLSGKTHRLGSAYVLASNGKVLRRHISIAQLTMYNFSREFVKCYLKKIGKKSLLSIGSYQIDKEGIQLFRSIKGSYFTVVGLPIMELINDLKKENII</sequence>
<evidence type="ECO:0000256" key="4">
    <source>
        <dbReference type="HAMAP-Rule" id="MF_00528"/>
    </source>
</evidence>
<dbReference type="EC" id="3.6.1.9" evidence="4"/>
<dbReference type="Pfam" id="PF02545">
    <property type="entry name" value="Maf"/>
    <property type="match status" value="1"/>
</dbReference>
<comment type="caution">
    <text evidence="4">Lacks conserved residue(s) required for the propagation of feature annotation.</text>
</comment>
<evidence type="ECO:0000313" key="5">
    <source>
        <dbReference type="EMBL" id="PTL86995.1"/>
    </source>
</evidence>
<dbReference type="GO" id="GO:0005737">
    <property type="term" value="C:cytoplasm"/>
    <property type="evidence" value="ECO:0007669"/>
    <property type="project" value="UniProtKB-SubCell"/>
</dbReference>
<comment type="function">
    <text evidence="4">Nucleoside triphosphate pyrophosphatase. May have a dual role in cell division arrest and in preventing the incorporation of modified nucleotides into cellular nucleic acids.</text>
</comment>